<proteinExistence type="inferred from homology"/>
<dbReference type="Pfam" id="PF00685">
    <property type="entry name" value="Sulfotransfer_1"/>
    <property type="match status" value="1"/>
</dbReference>
<keyword evidence="2" id="KW-0808">Transferase</keyword>
<dbReference type="GO" id="GO:0008146">
    <property type="term" value="F:sulfotransferase activity"/>
    <property type="evidence" value="ECO:0007669"/>
    <property type="project" value="InterPro"/>
</dbReference>
<evidence type="ECO:0000256" key="1">
    <source>
        <dbReference type="ARBA" id="ARBA00005771"/>
    </source>
</evidence>
<reference evidence="4" key="1">
    <citation type="journal article" date="2020" name="Cell">
        <title>Large-Scale Comparative Analyses of Tick Genomes Elucidate Their Genetic Diversity and Vector Capacities.</title>
        <authorList>
            <consortium name="Tick Genome and Microbiome Consortium (TIGMIC)"/>
            <person name="Jia N."/>
            <person name="Wang J."/>
            <person name="Shi W."/>
            <person name="Du L."/>
            <person name="Sun Y."/>
            <person name="Zhan W."/>
            <person name="Jiang J.F."/>
            <person name="Wang Q."/>
            <person name="Zhang B."/>
            <person name="Ji P."/>
            <person name="Bell-Sakyi L."/>
            <person name="Cui X.M."/>
            <person name="Yuan T.T."/>
            <person name="Jiang B.G."/>
            <person name="Yang W.F."/>
            <person name="Lam T.T."/>
            <person name="Chang Q.C."/>
            <person name="Ding S.J."/>
            <person name="Wang X.J."/>
            <person name="Zhu J.G."/>
            <person name="Ruan X.D."/>
            <person name="Zhao L."/>
            <person name="Wei J.T."/>
            <person name="Ye R.Z."/>
            <person name="Que T.C."/>
            <person name="Du C.H."/>
            <person name="Zhou Y.H."/>
            <person name="Cheng J.X."/>
            <person name="Dai P.F."/>
            <person name="Guo W.B."/>
            <person name="Han X.H."/>
            <person name="Huang E.J."/>
            <person name="Li L.F."/>
            <person name="Wei W."/>
            <person name="Gao Y.C."/>
            <person name="Liu J.Z."/>
            <person name="Shao H.Z."/>
            <person name="Wang X."/>
            <person name="Wang C.C."/>
            <person name="Yang T.C."/>
            <person name="Huo Q.B."/>
            <person name="Li W."/>
            <person name="Chen H.Y."/>
            <person name="Chen S.E."/>
            <person name="Zhou L.G."/>
            <person name="Ni X.B."/>
            <person name="Tian J.H."/>
            <person name="Sheng Y."/>
            <person name="Liu T."/>
            <person name="Pan Y.S."/>
            <person name="Xia L.Y."/>
            <person name="Li J."/>
            <person name="Zhao F."/>
            <person name="Cao W.C."/>
        </authorList>
    </citation>
    <scope>NUCLEOTIDE SEQUENCE</scope>
    <source>
        <strain evidence="4">Rsan-2018</strain>
    </source>
</reference>
<name>A0A9D4T3G9_RHISA</name>
<comment type="similarity">
    <text evidence="1">Belongs to the sulfotransferase 1 family.</text>
</comment>
<dbReference type="EMBL" id="JABSTV010001247">
    <property type="protein sequence ID" value="KAH7972092.1"/>
    <property type="molecule type" value="Genomic_DNA"/>
</dbReference>
<feature type="domain" description="Sulfotransferase" evidence="3">
    <location>
        <begin position="37"/>
        <end position="194"/>
    </location>
</feature>
<sequence>MTRKGGNLSQVIDGDLYSSYFDPNLVREALRFTPGKGDIVQATYPASGTHWMLQMTQLIVYKGRSASSYREFGSRYEFLELVGKPAAAASTTTPRLLATHIRPGKIAASPEAKYVYVARNPWDVCASLYELQGQLRGPDDRQTWDDFVTLFWEGLAGTGDYFEHVHSGYLRKGDPNVFFVTYEEMAADPGDVVMQSRRLSR</sequence>
<evidence type="ECO:0000313" key="4">
    <source>
        <dbReference type="EMBL" id="KAH7972092.1"/>
    </source>
</evidence>
<dbReference type="Proteomes" id="UP000821837">
    <property type="component" value="Chromosome 11"/>
</dbReference>
<organism evidence="4 5">
    <name type="scientific">Rhipicephalus sanguineus</name>
    <name type="common">Brown dog tick</name>
    <name type="synonym">Ixodes sanguineus</name>
    <dbReference type="NCBI Taxonomy" id="34632"/>
    <lineage>
        <taxon>Eukaryota</taxon>
        <taxon>Metazoa</taxon>
        <taxon>Ecdysozoa</taxon>
        <taxon>Arthropoda</taxon>
        <taxon>Chelicerata</taxon>
        <taxon>Arachnida</taxon>
        <taxon>Acari</taxon>
        <taxon>Parasitiformes</taxon>
        <taxon>Ixodida</taxon>
        <taxon>Ixodoidea</taxon>
        <taxon>Ixodidae</taxon>
        <taxon>Rhipicephalinae</taxon>
        <taxon>Rhipicephalus</taxon>
        <taxon>Rhipicephalus</taxon>
    </lineage>
</organism>
<evidence type="ECO:0000313" key="5">
    <source>
        <dbReference type="Proteomes" id="UP000821837"/>
    </source>
</evidence>
<dbReference type="VEuPathDB" id="VectorBase:RSAN_056447"/>
<evidence type="ECO:0000256" key="2">
    <source>
        <dbReference type="ARBA" id="ARBA00022679"/>
    </source>
</evidence>
<reference evidence="4" key="2">
    <citation type="submission" date="2021-09" db="EMBL/GenBank/DDBJ databases">
        <authorList>
            <person name="Jia N."/>
            <person name="Wang J."/>
            <person name="Shi W."/>
            <person name="Du L."/>
            <person name="Sun Y."/>
            <person name="Zhan W."/>
            <person name="Jiang J."/>
            <person name="Wang Q."/>
            <person name="Zhang B."/>
            <person name="Ji P."/>
            <person name="Sakyi L.B."/>
            <person name="Cui X."/>
            <person name="Yuan T."/>
            <person name="Jiang B."/>
            <person name="Yang W."/>
            <person name="Lam T.T.-Y."/>
            <person name="Chang Q."/>
            <person name="Ding S."/>
            <person name="Wang X."/>
            <person name="Zhu J."/>
            <person name="Ruan X."/>
            <person name="Zhao L."/>
            <person name="Wei J."/>
            <person name="Que T."/>
            <person name="Du C."/>
            <person name="Cheng J."/>
            <person name="Dai P."/>
            <person name="Han X."/>
            <person name="Huang E."/>
            <person name="Gao Y."/>
            <person name="Liu J."/>
            <person name="Shao H."/>
            <person name="Ye R."/>
            <person name="Li L."/>
            <person name="Wei W."/>
            <person name="Wang X."/>
            <person name="Wang C."/>
            <person name="Huo Q."/>
            <person name="Li W."/>
            <person name="Guo W."/>
            <person name="Chen H."/>
            <person name="Chen S."/>
            <person name="Zhou L."/>
            <person name="Zhou L."/>
            <person name="Ni X."/>
            <person name="Tian J."/>
            <person name="Zhou Y."/>
            <person name="Sheng Y."/>
            <person name="Liu T."/>
            <person name="Pan Y."/>
            <person name="Xia L."/>
            <person name="Li J."/>
            <person name="Zhao F."/>
            <person name="Cao W."/>
        </authorList>
    </citation>
    <scope>NUCLEOTIDE SEQUENCE</scope>
    <source>
        <strain evidence="4">Rsan-2018</strain>
        <tissue evidence="4">Larvae</tissue>
    </source>
</reference>
<protein>
    <recommendedName>
        <fullName evidence="3">Sulfotransferase domain-containing protein</fullName>
    </recommendedName>
</protein>
<keyword evidence="5" id="KW-1185">Reference proteome</keyword>
<comment type="caution">
    <text evidence="4">The sequence shown here is derived from an EMBL/GenBank/DDBJ whole genome shotgun (WGS) entry which is preliminary data.</text>
</comment>
<dbReference type="AlphaFoldDB" id="A0A9D4T3G9"/>
<accession>A0A9D4T3G9</accession>
<dbReference type="PANTHER" id="PTHR11783">
    <property type="entry name" value="SULFOTRANSFERASE SULT"/>
    <property type="match status" value="1"/>
</dbReference>
<evidence type="ECO:0000259" key="3">
    <source>
        <dbReference type="Pfam" id="PF00685"/>
    </source>
</evidence>
<gene>
    <name evidence="4" type="ORF">HPB52_006338</name>
</gene>
<dbReference type="InterPro" id="IPR027417">
    <property type="entry name" value="P-loop_NTPase"/>
</dbReference>
<dbReference type="InterPro" id="IPR000863">
    <property type="entry name" value="Sulfotransferase_dom"/>
</dbReference>
<dbReference type="SUPFAM" id="SSF52540">
    <property type="entry name" value="P-loop containing nucleoside triphosphate hydrolases"/>
    <property type="match status" value="1"/>
</dbReference>
<dbReference type="Gene3D" id="3.40.50.300">
    <property type="entry name" value="P-loop containing nucleotide triphosphate hydrolases"/>
    <property type="match status" value="1"/>
</dbReference>